<evidence type="ECO:0000313" key="2">
    <source>
        <dbReference type="Proteomes" id="UP000015241"/>
    </source>
</evidence>
<evidence type="ECO:0000313" key="1">
    <source>
        <dbReference type="EMBL" id="EPT00431.1"/>
    </source>
</evidence>
<protein>
    <submittedName>
        <fullName evidence="1">Uncharacterized protein</fullName>
    </submittedName>
</protein>
<dbReference type="InterPro" id="IPR029063">
    <property type="entry name" value="SAM-dependent_MTases_sf"/>
</dbReference>
<name>S8FG67_FOMSC</name>
<dbReference type="PANTHER" id="PTHR12303">
    <property type="entry name" value="CARNOSINE N-METHYLTRANSFERASE"/>
    <property type="match status" value="1"/>
</dbReference>
<dbReference type="Gene3D" id="3.40.50.150">
    <property type="entry name" value="Vaccinia Virus protein VP39"/>
    <property type="match status" value="1"/>
</dbReference>
<gene>
    <name evidence="1" type="ORF">FOMPIDRAFT_1049752</name>
</gene>
<accession>S8FG67</accession>
<dbReference type="EMBL" id="KE504149">
    <property type="protein sequence ID" value="EPT00431.1"/>
    <property type="molecule type" value="Genomic_DNA"/>
</dbReference>
<dbReference type="SUPFAM" id="SSF53335">
    <property type="entry name" value="S-adenosyl-L-methionine-dependent methyltransferases"/>
    <property type="match status" value="1"/>
</dbReference>
<sequence>MRANEKVVADDPDARHRTSVERFPIPRFMLDHVLGALVSDDAFLACLIPALLFLSTLYFSGIPSLSELRRNVAEVITGRGRTAFGHFSVERAILSYQQYAKLSLSELATMQRSYFKIGRIHKRVGYDLGYPAKLNRLQKAIAVNTKVTEGIVQLAQEHIPGKLSPTALYEQSKSVQGDLQRVRESLKHFVRDWSEEGREERAMIFGPILDLLKEASPVGRDGMRVLVPGSGLGRLAWEISQLGFIVTANELSSFMNLALRFLLSEKTTQRLDQHVLQPYASWFSHQRTADALFREVRFPDALPRPSENLELAEGDFLGLKPPAPLRADGPPGYDVVVTLFFIDTSLNIIDTLEHVHRLLKPGGTWINLGPLLWTGGGQASLELSLEEVLRLACMVGFEIAADTAGPRRRRTVECEYTADRAAMMRWLYEAEFWIATKVRAAKAGVGTWACLLCLQAQAARVAV</sequence>
<dbReference type="InterPro" id="IPR012901">
    <property type="entry name" value="CARME"/>
</dbReference>
<dbReference type="Proteomes" id="UP000015241">
    <property type="component" value="Unassembled WGS sequence"/>
</dbReference>
<dbReference type="STRING" id="743788.S8FG67"/>
<dbReference type="InParanoid" id="S8FG67"/>
<proteinExistence type="predicted"/>
<dbReference type="HOGENOM" id="CLU_030612_2_1_1"/>
<organism evidence="1 2">
    <name type="scientific">Fomitopsis schrenkii</name>
    <name type="common">Brown rot fungus</name>
    <dbReference type="NCBI Taxonomy" id="2126942"/>
    <lineage>
        <taxon>Eukaryota</taxon>
        <taxon>Fungi</taxon>
        <taxon>Dikarya</taxon>
        <taxon>Basidiomycota</taxon>
        <taxon>Agaricomycotina</taxon>
        <taxon>Agaricomycetes</taxon>
        <taxon>Polyporales</taxon>
        <taxon>Fomitopsis</taxon>
    </lineage>
</organism>
<keyword evidence="2" id="KW-1185">Reference proteome</keyword>
<dbReference type="SMART" id="SM01296">
    <property type="entry name" value="N2227"/>
    <property type="match status" value="1"/>
</dbReference>
<dbReference type="eggNOG" id="KOG2798">
    <property type="taxonomic scope" value="Eukaryota"/>
</dbReference>
<dbReference type="GO" id="GO:0008757">
    <property type="term" value="F:S-adenosylmethionine-dependent methyltransferase activity"/>
    <property type="evidence" value="ECO:0007669"/>
    <property type="project" value="InterPro"/>
</dbReference>
<dbReference type="AlphaFoldDB" id="S8FG67"/>
<dbReference type="Pfam" id="PF07942">
    <property type="entry name" value="CARME"/>
    <property type="match status" value="1"/>
</dbReference>
<dbReference type="PANTHER" id="PTHR12303:SF13">
    <property type="match status" value="1"/>
</dbReference>
<dbReference type="OrthoDB" id="978at2759"/>
<reference evidence="1 2" key="1">
    <citation type="journal article" date="2012" name="Science">
        <title>The Paleozoic origin of enzymatic lignin decomposition reconstructed from 31 fungal genomes.</title>
        <authorList>
            <person name="Floudas D."/>
            <person name="Binder M."/>
            <person name="Riley R."/>
            <person name="Barry K."/>
            <person name="Blanchette R.A."/>
            <person name="Henrissat B."/>
            <person name="Martinez A.T."/>
            <person name="Otillar R."/>
            <person name="Spatafora J.W."/>
            <person name="Yadav J.S."/>
            <person name="Aerts A."/>
            <person name="Benoit I."/>
            <person name="Boyd A."/>
            <person name="Carlson A."/>
            <person name="Copeland A."/>
            <person name="Coutinho P.M."/>
            <person name="de Vries R.P."/>
            <person name="Ferreira P."/>
            <person name="Findley K."/>
            <person name="Foster B."/>
            <person name="Gaskell J."/>
            <person name="Glotzer D."/>
            <person name="Gorecki P."/>
            <person name="Heitman J."/>
            <person name="Hesse C."/>
            <person name="Hori C."/>
            <person name="Igarashi K."/>
            <person name="Jurgens J.A."/>
            <person name="Kallen N."/>
            <person name="Kersten P."/>
            <person name="Kohler A."/>
            <person name="Kuees U."/>
            <person name="Kumar T.K.A."/>
            <person name="Kuo A."/>
            <person name="LaButti K."/>
            <person name="Larrondo L.F."/>
            <person name="Lindquist E."/>
            <person name="Ling A."/>
            <person name="Lombard V."/>
            <person name="Lucas S."/>
            <person name="Lundell T."/>
            <person name="Martin R."/>
            <person name="McLaughlin D.J."/>
            <person name="Morgenstern I."/>
            <person name="Morin E."/>
            <person name="Murat C."/>
            <person name="Nagy L.G."/>
            <person name="Nolan M."/>
            <person name="Ohm R.A."/>
            <person name="Patyshakuliyeva A."/>
            <person name="Rokas A."/>
            <person name="Ruiz-Duenas F.J."/>
            <person name="Sabat G."/>
            <person name="Salamov A."/>
            <person name="Samejima M."/>
            <person name="Schmutz J."/>
            <person name="Slot J.C."/>
            <person name="St John F."/>
            <person name="Stenlid J."/>
            <person name="Sun H."/>
            <person name="Sun S."/>
            <person name="Syed K."/>
            <person name="Tsang A."/>
            <person name="Wiebenga A."/>
            <person name="Young D."/>
            <person name="Pisabarro A."/>
            <person name="Eastwood D.C."/>
            <person name="Martin F."/>
            <person name="Cullen D."/>
            <person name="Grigoriev I.V."/>
            <person name="Hibbett D.S."/>
        </authorList>
    </citation>
    <scope>NUCLEOTIDE SEQUENCE</scope>
    <source>
        <strain evidence="2">FP-58527</strain>
    </source>
</reference>